<sequence>MAFPNPKDLEQGENDSSGNEIMADRHQVIDLTYPNSRFVLSFNNLSYSVKVGPKMKFPVPICRKAKVETTQTKLLLDNISGEAREGEILAVLGASGSGKSTLIDALAGRIEKESLKGAITLNGEALESRLLKIISAYVMQDDLLFPMLTVEETLMVSAEFRLPRSVSKQKKQARVQTLIDQLGLRSAAKTMIGDEGHRGVSGGERRRVSIGINLIHDPILLFLDEPTSGLDSTSAFMVVNVLRRIARSGSIVIMSIHQPSYRLVSLLDRLIFLSNGQTVYSGQPTNLVEFFKEFGHPVPENENPSEFALDLIQELKENLGGITKFVEFNKSWHHDPIDQNPSDHVISLEDAIKASISRGKLVAAVDHVSNLASAVVPTFANPFWIEMIVIAKRRLTNLCRMPELFGIRLGIILATGLILANLFWHVEDSQGSQGRIGFFMFIIVFILCICLEEAPAFLQEKYIFIRETSYNSYRRTSYVLTHTLISIPFLIILALVLSTTTFWSVGLSGGLTGFFFFFITIFASFWVGSSFITFVTGIVSDLILALTVSGAILSYFFLFSGFFISRNKIPPYLRWLHYMSVVKYLYQGLIQNEYNGPAKCFSKGMQLFEDTPLDDLPESAKNKLLETMSNALGTNITSSSCAITGMKLLEQKGAADINKWNCFWITIAFGILFRVLFYLSLLFGSKNKRK</sequence>
<evidence type="ECO:0000256" key="2">
    <source>
        <dbReference type="ARBA" id="ARBA00005814"/>
    </source>
</evidence>
<evidence type="ECO:0000256" key="9">
    <source>
        <dbReference type="SAM" id="Phobius"/>
    </source>
</evidence>
<feature type="transmembrane region" description="Helical" evidence="9">
    <location>
        <begin position="403"/>
        <end position="424"/>
    </location>
</feature>
<comment type="similarity">
    <text evidence="2">Belongs to the ABC transporter superfamily. ABCG family. Eye pigment precursor importer (TC 3.A.1.204) subfamily.</text>
</comment>
<dbReference type="InterPro" id="IPR003593">
    <property type="entry name" value="AAA+_ATPase"/>
</dbReference>
<evidence type="ECO:0000256" key="1">
    <source>
        <dbReference type="ARBA" id="ARBA00004141"/>
    </source>
</evidence>
<name>A0AAD5I5K6_ACENE</name>
<dbReference type="Proteomes" id="UP001064489">
    <property type="component" value="Chromosome 11"/>
</dbReference>
<dbReference type="SMART" id="SM00382">
    <property type="entry name" value="AAA"/>
    <property type="match status" value="1"/>
</dbReference>
<reference evidence="11" key="1">
    <citation type="journal article" date="2022" name="Plant J.">
        <title>Strategies of tolerance reflected in two North American maple genomes.</title>
        <authorList>
            <person name="McEvoy S.L."/>
            <person name="Sezen U.U."/>
            <person name="Trouern-Trend A."/>
            <person name="McMahon S.M."/>
            <person name="Schaberg P.G."/>
            <person name="Yang J."/>
            <person name="Wegrzyn J.L."/>
            <person name="Swenson N.G."/>
        </authorList>
    </citation>
    <scope>NUCLEOTIDE SEQUENCE</scope>
    <source>
        <strain evidence="11">91603</strain>
    </source>
</reference>
<dbReference type="PROSITE" id="PS00211">
    <property type="entry name" value="ABC_TRANSPORTER_1"/>
    <property type="match status" value="1"/>
</dbReference>
<evidence type="ECO:0000259" key="10">
    <source>
        <dbReference type="PROSITE" id="PS50893"/>
    </source>
</evidence>
<evidence type="ECO:0000256" key="3">
    <source>
        <dbReference type="ARBA" id="ARBA00022448"/>
    </source>
</evidence>
<accession>A0AAD5I5K6</accession>
<dbReference type="InterPro" id="IPR027417">
    <property type="entry name" value="P-loop_NTPase"/>
</dbReference>
<comment type="caution">
    <text evidence="11">The sequence shown here is derived from an EMBL/GenBank/DDBJ whole genome shotgun (WGS) entry which is preliminary data.</text>
</comment>
<protein>
    <recommendedName>
        <fullName evidence="10">ABC transporter domain-containing protein</fullName>
    </recommendedName>
</protein>
<reference evidence="11" key="2">
    <citation type="submission" date="2023-02" db="EMBL/GenBank/DDBJ databases">
        <authorList>
            <person name="Swenson N.G."/>
            <person name="Wegrzyn J.L."/>
            <person name="Mcevoy S.L."/>
        </authorList>
    </citation>
    <scope>NUCLEOTIDE SEQUENCE</scope>
    <source>
        <strain evidence="11">91603</strain>
        <tissue evidence="11">Leaf</tissue>
    </source>
</reference>
<dbReference type="Pfam" id="PF01061">
    <property type="entry name" value="ABC2_membrane"/>
    <property type="match status" value="1"/>
</dbReference>
<keyword evidence="12" id="KW-1185">Reference proteome</keyword>
<evidence type="ECO:0000256" key="5">
    <source>
        <dbReference type="ARBA" id="ARBA00022741"/>
    </source>
</evidence>
<dbReference type="GO" id="GO:0016887">
    <property type="term" value="F:ATP hydrolysis activity"/>
    <property type="evidence" value="ECO:0007669"/>
    <property type="project" value="InterPro"/>
</dbReference>
<organism evidence="11 12">
    <name type="scientific">Acer negundo</name>
    <name type="common">Box elder</name>
    <dbReference type="NCBI Taxonomy" id="4023"/>
    <lineage>
        <taxon>Eukaryota</taxon>
        <taxon>Viridiplantae</taxon>
        <taxon>Streptophyta</taxon>
        <taxon>Embryophyta</taxon>
        <taxon>Tracheophyta</taxon>
        <taxon>Spermatophyta</taxon>
        <taxon>Magnoliopsida</taxon>
        <taxon>eudicotyledons</taxon>
        <taxon>Gunneridae</taxon>
        <taxon>Pentapetalae</taxon>
        <taxon>rosids</taxon>
        <taxon>malvids</taxon>
        <taxon>Sapindales</taxon>
        <taxon>Sapindaceae</taxon>
        <taxon>Hippocastanoideae</taxon>
        <taxon>Acereae</taxon>
        <taxon>Acer</taxon>
    </lineage>
</organism>
<feature type="transmembrane region" description="Helical" evidence="9">
    <location>
        <begin position="515"/>
        <end position="535"/>
    </location>
</feature>
<dbReference type="FunFam" id="3.40.50.300:FF:000530">
    <property type="entry name" value="ABC transporter G family member 6"/>
    <property type="match status" value="1"/>
</dbReference>
<feature type="transmembrane region" description="Helical" evidence="9">
    <location>
        <begin position="371"/>
        <end position="391"/>
    </location>
</feature>
<keyword evidence="5" id="KW-0547">Nucleotide-binding</keyword>
<dbReference type="Pfam" id="PF19055">
    <property type="entry name" value="ABC2_membrane_7"/>
    <property type="match status" value="1"/>
</dbReference>
<dbReference type="GO" id="GO:0016020">
    <property type="term" value="C:membrane"/>
    <property type="evidence" value="ECO:0007669"/>
    <property type="project" value="UniProtKB-SubCell"/>
</dbReference>
<dbReference type="Pfam" id="PF00005">
    <property type="entry name" value="ABC_tran"/>
    <property type="match status" value="1"/>
</dbReference>
<feature type="transmembrane region" description="Helical" evidence="9">
    <location>
        <begin position="436"/>
        <end position="458"/>
    </location>
</feature>
<dbReference type="InterPro" id="IPR003439">
    <property type="entry name" value="ABC_transporter-like_ATP-bd"/>
</dbReference>
<dbReference type="InterPro" id="IPR017871">
    <property type="entry name" value="ABC_transporter-like_CS"/>
</dbReference>
<dbReference type="InterPro" id="IPR013525">
    <property type="entry name" value="ABC2_TM"/>
</dbReference>
<feature type="transmembrane region" description="Helical" evidence="9">
    <location>
        <begin position="663"/>
        <end position="684"/>
    </location>
</feature>
<dbReference type="PANTHER" id="PTHR48041:SF109">
    <property type="entry name" value="ABC TRANSPORTER G FAMILY MEMBER 20"/>
    <property type="match status" value="1"/>
</dbReference>
<dbReference type="PANTHER" id="PTHR48041">
    <property type="entry name" value="ABC TRANSPORTER G FAMILY MEMBER 28"/>
    <property type="match status" value="1"/>
</dbReference>
<proteinExistence type="inferred from homology"/>
<evidence type="ECO:0000313" key="12">
    <source>
        <dbReference type="Proteomes" id="UP001064489"/>
    </source>
</evidence>
<dbReference type="GO" id="GO:0005524">
    <property type="term" value="F:ATP binding"/>
    <property type="evidence" value="ECO:0007669"/>
    <property type="project" value="UniProtKB-KW"/>
</dbReference>
<dbReference type="Gene3D" id="3.40.50.300">
    <property type="entry name" value="P-loop containing nucleotide triphosphate hydrolases"/>
    <property type="match status" value="1"/>
</dbReference>
<dbReference type="GO" id="GO:0140359">
    <property type="term" value="F:ABC-type transporter activity"/>
    <property type="evidence" value="ECO:0007669"/>
    <property type="project" value="InterPro"/>
</dbReference>
<keyword evidence="7 9" id="KW-1133">Transmembrane helix</keyword>
<evidence type="ECO:0000313" key="11">
    <source>
        <dbReference type="EMBL" id="KAI9153297.1"/>
    </source>
</evidence>
<dbReference type="EMBL" id="JAJSOW010000108">
    <property type="protein sequence ID" value="KAI9153297.1"/>
    <property type="molecule type" value="Genomic_DNA"/>
</dbReference>
<evidence type="ECO:0000256" key="7">
    <source>
        <dbReference type="ARBA" id="ARBA00022989"/>
    </source>
</evidence>
<dbReference type="SUPFAM" id="SSF52540">
    <property type="entry name" value="P-loop containing nucleoside triphosphate hydrolases"/>
    <property type="match status" value="1"/>
</dbReference>
<feature type="domain" description="ABC transporter" evidence="10">
    <location>
        <begin position="40"/>
        <end position="300"/>
    </location>
</feature>
<keyword evidence="6" id="KW-0067">ATP-binding</keyword>
<dbReference type="InterPro" id="IPR043926">
    <property type="entry name" value="ABCG_dom"/>
</dbReference>
<comment type="subcellular location">
    <subcellularLocation>
        <location evidence="1">Membrane</location>
        <topology evidence="1">Multi-pass membrane protein</topology>
    </subcellularLocation>
</comment>
<dbReference type="InterPro" id="IPR050352">
    <property type="entry name" value="ABCG_transporters"/>
</dbReference>
<evidence type="ECO:0000256" key="8">
    <source>
        <dbReference type="ARBA" id="ARBA00023136"/>
    </source>
</evidence>
<evidence type="ECO:0000256" key="6">
    <source>
        <dbReference type="ARBA" id="ARBA00022840"/>
    </source>
</evidence>
<keyword evidence="8 9" id="KW-0472">Membrane</keyword>
<dbReference type="PROSITE" id="PS50893">
    <property type="entry name" value="ABC_TRANSPORTER_2"/>
    <property type="match status" value="1"/>
</dbReference>
<keyword evidence="4 9" id="KW-0812">Transmembrane</keyword>
<keyword evidence="3" id="KW-0813">Transport</keyword>
<feature type="transmembrane region" description="Helical" evidence="9">
    <location>
        <begin position="542"/>
        <end position="564"/>
    </location>
</feature>
<gene>
    <name evidence="11" type="ORF">LWI28_009042</name>
</gene>
<feature type="transmembrane region" description="Helical" evidence="9">
    <location>
        <begin position="479"/>
        <end position="503"/>
    </location>
</feature>
<dbReference type="AlphaFoldDB" id="A0AAD5I5K6"/>
<evidence type="ECO:0000256" key="4">
    <source>
        <dbReference type="ARBA" id="ARBA00022692"/>
    </source>
</evidence>